<reference evidence="1 2" key="1">
    <citation type="journal article" date="2023" name="IScience">
        <title>Expanded male sex-determining region conserved during the evolution of homothallism in the green alga Volvox.</title>
        <authorList>
            <person name="Yamamoto K."/>
            <person name="Matsuzaki R."/>
            <person name="Mahakham W."/>
            <person name="Heman W."/>
            <person name="Sekimoto H."/>
            <person name="Kawachi M."/>
            <person name="Minakuchi Y."/>
            <person name="Toyoda A."/>
            <person name="Nozaki H."/>
        </authorList>
    </citation>
    <scope>NUCLEOTIDE SEQUENCE [LARGE SCALE GENOMIC DNA]</scope>
    <source>
        <strain evidence="1 2">NIES-4468</strain>
    </source>
</reference>
<comment type="caution">
    <text evidence="1">The sequence shown here is derived from an EMBL/GenBank/DDBJ whole genome shotgun (WGS) entry which is preliminary data.</text>
</comment>
<sequence length="304" mass="31058">MQSQSRSLCGRVGWAFTQLLSHQRICGLQSSARALIDHQGLSTSSDDGPLSSKAAGTTTKLQSVLSIQQGLNTFAAATVTFGPSLREAEEDSAALGPAAQHAAQVALLALRGALSAHRPPSAVVALPSLGLPSLAVQALTEALAEQLGPGTALVGCSSRLRLPDEWRAVAGTGTATAASAASRGPFVAEAAPAGSESLSSQSLSSPSHRYYITLVAAHLPQHEVHAVRCDTSSLPRLPHLAEVLQGRRPPAFLLLASSDSLALELLARLENLFPGSGAGAGVAAQQTARDRRQLLVGPSGAAAA</sequence>
<name>A0ABQ5S772_9CHLO</name>
<dbReference type="Proteomes" id="UP001165090">
    <property type="component" value="Unassembled WGS sequence"/>
</dbReference>
<organism evidence="1 2">
    <name type="scientific">Volvox africanus</name>
    <dbReference type="NCBI Taxonomy" id="51714"/>
    <lineage>
        <taxon>Eukaryota</taxon>
        <taxon>Viridiplantae</taxon>
        <taxon>Chlorophyta</taxon>
        <taxon>core chlorophytes</taxon>
        <taxon>Chlorophyceae</taxon>
        <taxon>CS clade</taxon>
        <taxon>Chlamydomonadales</taxon>
        <taxon>Volvocaceae</taxon>
        <taxon>Volvox</taxon>
    </lineage>
</organism>
<evidence type="ECO:0000313" key="2">
    <source>
        <dbReference type="Proteomes" id="UP001165090"/>
    </source>
</evidence>
<evidence type="ECO:0008006" key="3">
    <source>
        <dbReference type="Google" id="ProtNLM"/>
    </source>
</evidence>
<proteinExistence type="predicted"/>
<accession>A0ABQ5S772</accession>
<dbReference type="EMBL" id="BSDZ01000023">
    <property type="protein sequence ID" value="GLI65348.1"/>
    <property type="molecule type" value="Genomic_DNA"/>
</dbReference>
<evidence type="ECO:0000313" key="1">
    <source>
        <dbReference type="EMBL" id="GLI65348.1"/>
    </source>
</evidence>
<keyword evidence="2" id="KW-1185">Reference proteome</keyword>
<protein>
    <recommendedName>
        <fullName evidence="3">Beta-ketoacyl synthase N-terminal domain-containing protein</fullName>
    </recommendedName>
</protein>
<gene>
    <name evidence="1" type="ORF">VaNZ11_008897</name>
</gene>
<feature type="non-terminal residue" evidence="1">
    <location>
        <position position="304"/>
    </location>
</feature>